<name>A0ABR4LT01_9EURO</name>
<dbReference type="Proteomes" id="UP001610432">
    <property type="component" value="Unassembled WGS sequence"/>
</dbReference>
<evidence type="ECO:0000256" key="1">
    <source>
        <dbReference type="SAM" id="MobiDB-lite"/>
    </source>
</evidence>
<dbReference type="GeneID" id="98150466"/>
<comment type="caution">
    <text evidence="2">The sequence shown here is derived from an EMBL/GenBank/DDBJ whole genome shotgun (WGS) entry which is preliminary data.</text>
</comment>
<dbReference type="PANTHER" id="PTHR37015">
    <property type="entry name" value="REVERSE TRANSCRIPTASE DOMAIN-CONTAINING PROTEIN"/>
    <property type="match status" value="1"/>
</dbReference>
<reference evidence="2 3" key="1">
    <citation type="submission" date="2024-07" db="EMBL/GenBank/DDBJ databases">
        <title>Section-level genome sequencing and comparative genomics of Aspergillus sections Usti and Cavernicolus.</title>
        <authorList>
            <consortium name="Lawrence Berkeley National Laboratory"/>
            <person name="Nybo J.L."/>
            <person name="Vesth T.C."/>
            <person name="Theobald S."/>
            <person name="Frisvad J.C."/>
            <person name="Larsen T.O."/>
            <person name="Kjaerboelling I."/>
            <person name="Rothschild-Mancinelli K."/>
            <person name="Lyhne E.K."/>
            <person name="Kogle M.E."/>
            <person name="Barry K."/>
            <person name="Clum A."/>
            <person name="Na H."/>
            <person name="Ledsgaard L."/>
            <person name="Lin J."/>
            <person name="Lipzen A."/>
            <person name="Kuo A."/>
            <person name="Riley R."/>
            <person name="Mondo S."/>
            <person name="Labutti K."/>
            <person name="Haridas S."/>
            <person name="Pangalinan J."/>
            <person name="Salamov A.A."/>
            <person name="Simmons B.A."/>
            <person name="Magnuson J.K."/>
            <person name="Chen J."/>
            <person name="Drula E."/>
            <person name="Henrissat B."/>
            <person name="Wiebenga A."/>
            <person name="Lubbers R.J."/>
            <person name="Gomes A.C."/>
            <person name="Macurrencykelacurrency M.R."/>
            <person name="Stajich J."/>
            <person name="Grigoriev I.V."/>
            <person name="Mortensen U.H."/>
            <person name="De Vries R.P."/>
            <person name="Baker S.E."/>
            <person name="Andersen M.R."/>
        </authorList>
    </citation>
    <scope>NUCLEOTIDE SEQUENCE [LARGE SCALE GENOMIC DNA]</scope>
    <source>
        <strain evidence="2 3">CBS 449.75</strain>
    </source>
</reference>
<protein>
    <recommendedName>
        <fullName evidence="4">Reverse transcriptase domain-containing protein</fullName>
    </recommendedName>
</protein>
<evidence type="ECO:0008006" key="4">
    <source>
        <dbReference type="Google" id="ProtNLM"/>
    </source>
</evidence>
<organism evidence="2 3">
    <name type="scientific">Aspergillus lucknowensis</name>
    <dbReference type="NCBI Taxonomy" id="176173"/>
    <lineage>
        <taxon>Eukaryota</taxon>
        <taxon>Fungi</taxon>
        <taxon>Dikarya</taxon>
        <taxon>Ascomycota</taxon>
        <taxon>Pezizomycotina</taxon>
        <taxon>Eurotiomycetes</taxon>
        <taxon>Eurotiomycetidae</taxon>
        <taxon>Eurotiales</taxon>
        <taxon>Aspergillaceae</taxon>
        <taxon>Aspergillus</taxon>
        <taxon>Aspergillus subgen. Nidulantes</taxon>
    </lineage>
</organism>
<dbReference type="PANTHER" id="PTHR37015:SF1">
    <property type="entry name" value="REVERSE TRANSCRIPTASE DOMAIN-CONTAINING PROTEIN"/>
    <property type="match status" value="1"/>
</dbReference>
<sequence>MAPTVSALSQTLESLTLSKIRELEKQRSSYEERKARVLAEAENEPDLFSRVAVIFNGAVPLLPNATKDPAIGNIQRFLQQHPFDPSITHDMLRGYESELQSRLDAHSRKLSLADLYSRLLTEWTNASAEEEAEVSEDDYMVVDERQKQRLQQLCDQFEETVFTPLETNPEEIEAFLDSLFDDDEKKKALEALRAGIEKKSLKVFEEESPFTQSTLTATIKGLLTEDILSEAKQEILKDFVKNKVALTEIADVLNMRWADLENWDWFAGEEGIPVLPRQQLNGKYRIWMDEDILQLIFVQYIGTRLCNLLKATLKDFIDKRPVWSWQASPPMTEADKERRIYYLGGPGLQHGPEATRKADYIDRYFLSQLPLSLTTLADGGAPYDDDDDETASSNEDSDDEAGGGWDSNPTPEGTRHIKQQLLRKIATETLLQRYLYDEAAVVQSDLRWYATALPHSTIFAVMSYIGFSEKWTSFFRKYLASPLNMDHSSEGRAPMGPRIRRRGVPMAHSSEKFIGELILFFMDLAVNRTTGLLLYRLHDDLWLCGEPGKCAQGWEVMNSFAKVTGLEFNLSKTGSVYLSESVDPMVESRLPKGPVTFGFLSLHPTGAWLIDEPQVNAHIQQLKTQLDKCESVMAWIRTWNSCIGRFFKNTFGQPAMCFGQKHVHMILATYKVMQEKLFGDGAGTVTQHLRKMIESRFGVSDIPDALFYYPEELGGLGLRNPAIAPFLVRDSLEPSPLKYIADFQERERETYLAQKRTFEELLQSVRIKRFGNANDGGERQFVSLAERETFMSFEEWSRFRWSHNNTFNQLYHELQGTPQPKSLTLTNEVSDALRLAGANGLRSDEEQAWVLEMYAPEVLKIYGGVRLVDKKYLPVGVMAMVKEKRVKWQMVL</sequence>
<gene>
    <name evidence="2" type="ORF">BJX67DRAFT_75870</name>
</gene>
<feature type="region of interest" description="Disordered" evidence="1">
    <location>
        <begin position="380"/>
        <end position="416"/>
    </location>
</feature>
<feature type="compositionally biased region" description="Acidic residues" evidence="1">
    <location>
        <begin position="383"/>
        <end position="401"/>
    </location>
</feature>
<proteinExistence type="predicted"/>
<accession>A0ABR4LT01</accession>
<keyword evidence="3" id="KW-1185">Reference proteome</keyword>
<dbReference type="CDD" id="cd01709">
    <property type="entry name" value="RT_like_1"/>
    <property type="match status" value="1"/>
</dbReference>
<dbReference type="EMBL" id="JBFXLQ010000017">
    <property type="protein sequence ID" value="KAL2867663.1"/>
    <property type="molecule type" value="Genomic_DNA"/>
</dbReference>
<dbReference type="RefSeq" id="XP_070886642.1">
    <property type="nucleotide sequence ID" value="XM_071035394.1"/>
</dbReference>
<evidence type="ECO:0000313" key="2">
    <source>
        <dbReference type="EMBL" id="KAL2867663.1"/>
    </source>
</evidence>
<evidence type="ECO:0000313" key="3">
    <source>
        <dbReference type="Proteomes" id="UP001610432"/>
    </source>
</evidence>